<evidence type="ECO:0000313" key="1">
    <source>
        <dbReference type="EMBL" id="PNR56133.1"/>
    </source>
</evidence>
<dbReference type="Proteomes" id="UP000006727">
    <property type="component" value="Chromosome 4"/>
</dbReference>
<proteinExistence type="predicted"/>
<evidence type="ECO:0000313" key="3">
    <source>
        <dbReference type="Proteomes" id="UP000006727"/>
    </source>
</evidence>
<dbReference type="EnsemblPlants" id="Pp3c4_32420V3.1">
    <property type="protein sequence ID" value="PAC:32919252.CDS.1"/>
    <property type="gene ID" value="Pp3c4_32420"/>
</dbReference>
<reference evidence="2" key="3">
    <citation type="submission" date="2020-12" db="UniProtKB">
        <authorList>
            <consortium name="EnsemblPlants"/>
        </authorList>
    </citation>
    <scope>IDENTIFICATION</scope>
</reference>
<dbReference type="EMBL" id="ABEU02000004">
    <property type="protein sequence ID" value="PNR56133.1"/>
    <property type="molecule type" value="Genomic_DNA"/>
</dbReference>
<reference evidence="1 3" key="2">
    <citation type="journal article" date="2018" name="Plant J.">
        <title>The Physcomitrella patens chromosome-scale assembly reveals moss genome structure and evolution.</title>
        <authorList>
            <person name="Lang D."/>
            <person name="Ullrich K.K."/>
            <person name="Murat F."/>
            <person name="Fuchs J."/>
            <person name="Jenkins J."/>
            <person name="Haas F.B."/>
            <person name="Piednoel M."/>
            <person name="Gundlach H."/>
            <person name="Van Bel M."/>
            <person name="Meyberg R."/>
            <person name="Vives C."/>
            <person name="Morata J."/>
            <person name="Symeonidi A."/>
            <person name="Hiss M."/>
            <person name="Muchero W."/>
            <person name="Kamisugi Y."/>
            <person name="Saleh O."/>
            <person name="Blanc G."/>
            <person name="Decker E.L."/>
            <person name="van Gessel N."/>
            <person name="Grimwood J."/>
            <person name="Hayes R.D."/>
            <person name="Graham S.W."/>
            <person name="Gunter L.E."/>
            <person name="McDaniel S.F."/>
            <person name="Hoernstein S.N.W."/>
            <person name="Larsson A."/>
            <person name="Li F.W."/>
            <person name="Perroud P.F."/>
            <person name="Phillips J."/>
            <person name="Ranjan P."/>
            <person name="Rokshar D.S."/>
            <person name="Rothfels C.J."/>
            <person name="Schneider L."/>
            <person name="Shu S."/>
            <person name="Stevenson D.W."/>
            <person name="Thummler F."/>
            <person name="Tillich M."/>
            <person name="Villarreal Aguilar J.C."/>
            <person name="Widiez T."/>
            <person name="Wong G.K."/>
            <person name="Wymore A."/>
            <person name="Zhang Y."/>
            <person name="Zimmer A.D."/>
            <person name="Quatrano R.S."/>
            <person name="Mayer K.F.X."/>
            <person name="Goodstein D."/>
            <person name="Casacuberta J.M."/>
            <person name="Vandepoele K."/>
            <person name="Reski R."/>
            <person name="Cuming A.C."/>
            <person name="Tuskan G.A."/>
            <person name="Maumus F."/>
            <person name="Salse J."/>
            <person name="Schmutz J."/>
            <person name="Rensing S.A."/>
        </authorList>
    </citation>
    <scope>NUCLEOTIDE SEQUENCE [LARGE SCALE GENOMIC DNA]</scope>
    <source>
        <strain evidence="2 3">cv. Gransden 2004</strain>
    </source>
</reference>
<name>A0A2K1KQQ8_PHYPA</name>
<dbReference type="Gramene" id="Pp3c4_32420V3.1">
    <property type="protein sequence ID" value="PAC:32919252.CDS.1"/>
    <property type="gene ID" value="Pp3c4_32420"/>
</dbReference>
<organism evidence="1">
    <name type="scientific">Physcomitrium patens</name>
    <name type="common">Spreading-leaved earth moss</name>
    <name type="synonym">Physcomitrella patens</name>
    <dbReference type="NCBI Taxonomy" id="3218"/>
    <lineage>
        <taxon>Eukaryota</taxon>
        <taxon>Viridiplantae</taxon>
        <taxon>Streptophyta</taxon>
        <taxon>Embryophyta</taxon>
        <taxon>Bryophyta</taxon>
        <taxon>Bryophytina</taxon>
        <taxon>Bryopsida</taxon>
        <taxon>Funariidae</taxon>
        <taxon>Funariales</taxon>
        <taxon>Funariaceae</taxon>
        <taxon>Physcomitrium</taxon>
    </lineage>
</organism>
<accession>A0A2K1KQQ8</accession>
<sequence>MSEDISRNCLLGMRLELSVRTEKIIDGHKLCSNLDLFEYFGIERAIGGHFDIREGSL</sequence>
<dbReference type="AlphaFoldDB" id="A0A2K1KQQ8"/>
<gene>
    <name evidence="1" type="ORF">PHYPA_007030</name>
</gene>
<dbReference type="InParanoid" id="A0A2K1KQQ8"/>
<evidence type="ECO:0000313" key="2">
    <source>
        <dbReference type="EnsemblPlants" id="PAC:32919252.CDS.1"/>
    </source>
</evidence>
<reference evidence="1 3" key="1">
    <citation type="journal article" date="2008" name="Science">
        <title>The Physcomitrella genome reveals evolutionary insights into the conquest of land by plants.</title>
        <authorList>
            <person name="Rensing S."/>
            <person name="Lang D."/>
            <person name="Zimmer A."/>
            <person name="Terry A."/>
            <person name="Salamov A."/>
            <person name="Shapiro H."/>
            <person name="Nishiyama T."/>
            <person name="Perroud P.-F."/>
            <person name="Lindquist E."/>
            <person name="Kamisugi Y."/>
            <person name="Tanahashi T."/>
            <person name="Sakakibara K."/>
            <person name="Fujita T."/>
            <person name="Oishi K."/>
            <person name="Shin-I T."/>
            <person name="Kuroki Y."/>
            <person name="Toyoda A."/>
            <person name="Suzuki Y."/>
            <person name="Hashimoto A."/>
            <person name="Yamaguchi K."/>
            <person name="Sugano A."/>
            <person name="Kohara Y."/>
            <person name="Fujiyama A."/>
            <person name="Anterola A."/>
            <person name="Aoki S."/>
            <person name="Ashton N."/>
            <person name="Barbazuk W.B."/>
            <person name="Barker E."/>
            <person name="Bennetzen J."/>
            <person name="Bezanilla M."/>
            <person name="Blankenship R."/>
            <person name="Cho S.H."/>
            <person name="Dutcher S."/>
            <person name="Estelle M."/>
            <person name="Fawcett J.A."/>
            <person name="Gundlach H."/>
            <person name="Hanada K."/>
            <person name="Heyl A."/>
            <person name="Hicks K.A."/>
            <person name="Hugh J."/>
            <person name="Lohr M."/>
            <person name="Mayer K."/>
            <person name="Melkozernov A."/>
            <person name="Murata T."/>
            <person name="Nelson D."/>
            <person name="Pils B."/>
            <person name="Prigge M."/>
            <person name="Reiss B."/>
            <person name="Renner T."/>
            <person name="Rombauts S."/>
            <person name="Rushton P."/>
            <person name="Sanderfoot A."/>
            <person name="Schween G."/>
            <person name="Shiu S.-H."/>
            <person name="Stueber K."/>
            <person name="Theodoulou F.L."/>
            <person name="Tu H."/>
            <person name="Van de Peer Y."/>
            <person name="Verrier P.J."/>
            <person name="Waters E."/>
            <person name="Wood A."/>
            <person name="Yang L."/>
            <person name="Cove D."/>
            <person name="Cuming A."/>
            <person name="Hasebe M."/>
            <person name="Lucas S."/>
            <person name="Mishler D.B."/>
            <person name="Reski R."/>
            <person name="Grigoriev I."/>
            <person name="Quatrano R.S."/>
            <person name="Boore J.L."/>
        </authorList>
    </citation>
    <scope>NUCLEOTIDE SEQUENCE [LARGE SCALE GENOMIC DNA]</scope>
    <source>
        <strain evidence="2 3">cv. Gransden 2004</strain>
    </source>
</reference>
<keyword evidence="3" id="KW-1185">Reference proteome</keyword>
<protein>
    <submittedName>
        <fullName evidence="1 2">Uncharacterized protein</fullName>
    </submittedName>
</protein>